<dbReference type="GO" id="GO:0006629">
    <property type="term" value="P:lipid metabolic process"/>
    <property type="evidence" value="ECO:0007669"/>
    <property type="project" value="InterPro"/>
</dbReference>
<gene>
    <name evidence="1" type="ORF">SAMN05421636_101423</name>
</gene>
<protein>
    <submittedName>
        <fullName evidence="1">Phosphoinositide phospholipase C, Ca2+-dependent</fullName>
    </submittedName>
</protein>
<dbReference type="EMBL" id="FNAO01000001">
    <property type="protein sequence ID" value="SDD69194.1"/>
    <property type="molecule type" value="Genomic_DNA"/>
</dbReference>
<sequence>MKTLYTIFSLIAFIQFFNNSAYKNSLEDIKINDIQIIGSHNSYKVAIERPILDYLFQLDSATGRSLQYEHPPFTEQLELGLRNLELDVFNDPKGSYYSNPAGLDIVKASGNIPLPFDQANKLKVPGLKVFHVQEIDFRSNQLLFKDALTELKKWSDKNPGHTPIIVTINAKDGEIPNTLKPLIFDAEALQTIDAEIRSIFSEEKLITPDLVRGSSTTLEEAVLKDGWPKLKDVNGKFLFVLDEGDAKLDLYLQRFPSLKGAVLFVNKAEGNPEAAFRIVNDPIADFDKIKELVALGYMVRTRADADTKEARANNYSKFEKAKESGAQIITTDYYVPSKLFESDYQVIFDDGTYERIKKRP</sequence>
<dbReference type="SUPFAM" id="SSF51695">
    <property type="entry name" value="PLC-like phosphodiesterases"/>
    <property type="match status" value="1"/>
</dbReference>
<dbReference type="OrthoDB" id="195526at2"/>
<dbReference type="PROSITE" id="PS50007">
    <property type="entry name" value="PIPLC_X_DOMAIN"/>
    <property type="match status" value="1"/>
</dbReference>
<evidence type="ECO:0000313" key="1">
    <source>
        <dbReference type="EMBL" id="SDD69194.1"/>
    </source>
</evidence>
<dbReference type="InterPro" id="IPR017946">
    <property type="entry name" value="PLC-like_Pdiesterase_TIM-brl"/>
</dbReference>
<dbReference type="InterPro" id="IPR032075">
    <property type="entry name" value="PI-PLC-C1"/>
</dbReference>
<dbReference type="RefSeq" id="WP_091865203.1">
    <property type="nucleotide sequence ID" value="NZ_FNAO01000001.1"/>
</dbReference>
<reference evidence="1 2" key="1">
    <citation type="submission" date="2016-10" db="EMBL/GenBank/DDBJ databases">
        <authorList>
            <person name="de Groot N.N."/>
        </authorList>
    </citation>
    <scope>NUCLEOTIDE SEQUENCE [LARGE SCALE GENOMIC DNA]</scope>
    <source>
        <strain evidence="1 2">DSM 23421</strain>
    </source>
</reference>
<dbReference type="STRING" id="641691.SAMN05421636_101423"/>
<dbReference type="Pfam" id="PF16670">
    <property type="entry name" value="PI-PLC-C1"/>
    <property type="match status" value="1"/>
</dbReference>
<dbReference type="Proteomes" id="UP000199109">
    <property type="component" value="Unassembled WGS sequence"/>
</dbReference>
<accession>A0A1G6WTP3</accession>
<keyword evidence="2" id="KW-1185">Reference proteome</keyword>
<name>A0A1G6WTP3_9FLAO</name>
<dbReference type="Gene3D" id="3.20.20.190">
    <property type="entry name" value="Phosphatidylinositol (PI) phosphodiesterase"/>
    <property type="match status" value="1"/>
</dbReference>
<dbReference type="AlphaFoldDB" id="A0A1G6WTP3"/>
<dbReference type="CDD" id="cd08589">
    <property type="entry name" value="PI-PLCc_SaPLC1_like"/>
    <property type="match status" value="1"/>
</dbReference>
<dbReference type="GO" id="GO:0008081">
    <property type="term" value="F:phosphoric diester hydrolase activity"/>
    <property type="evidence" value="ECO:0007669"/>
    <property type="project" value="InterPro"/>
</dbReference>
<proteinExistence type="predicted"/>
<evidence type="ECO:0000313" key="2">
    <source>
        <dbReference type="Proteomes" id="UP000199109"/>
    </source>
</evidence>
<organism evidence="1 2">
    <name type="scientific">Pricia antarctica</name>
    <dbReference type="NCBI Taxonomy" id="641691"/>
    <lineage>
        <taxon>Bacteria</taxon>
        <taxon>Pseudomonadati</taxon>
        <taxon>Bacteroidota</taxon>
        <taxon>Flavobacteriia</taxon>
        <taxon>Flavobacteriales</taxon>
        <taxon>Flavobacteriaceae</taxon>
        <taxon>Pricia</taxon>
    </lineage>
</organism>